<dbReference type="EMBL" id="BPVZ01000015">
    <property type="protein sequence ID" value="GKU99982.1"/>
    <property type="molecule type" value="Genomic_DNA"/>
</dbReference>
<evidence type="ECO:0000259" key="5">
    <source>
        <dbReference type="Pfam" id="PF24930"/>
    </source>
</evidence>
<name>A0AAV5INS6_9ROSI</name>
<evidence type="ECO:0000259" key="4">
    <source>
        <dbReference type="Pfam" id="PF02517"/>
    </source>
</evidence>
<feature type="compositionally biased region" description="Basic and acidic residues" evidence="2">
    <location>
        <begin position="732"/>
        <end position="743"/>
    </location>
</feature>
<feature type="compositionally biased region" description="Basic and acidic residues" evidence="2">
    <location>
        <begin position="918"/>
        <end position="938"/>
    </location>
</feature>
<gene>
    <name evidence="6" type="ORF">SLEP1_g12751</name>
</gene>
<dbReference type="GO" id="GO:0080120">
    <property type="term" value="P:CAAX-box protein maturation"/>
    <property type="evidence" value="ECO:0007669"/>
    <property type="project" value="UniProtKB-ARBA"/>
</dbReference>
<keyword evidence="3" id="KW-0472">Membrane</keyword>
<reference evidence="6 7" key="1">
    <citation type="journal article" date="2021" name="Commun. Biol.">
        <title>The genome of Shorea leprosula (Dipterocarpaceae) highlights the ecological relevance of drought in aseasonal tropical rainforests.</title>
        <authorList>
            <person name="Ng K.K.S."/>
            <person name="Kobayashi M.J."/>
            <person name="Fawcett J.A."/>
            <person name="Hatakeyama M."/>
            <person name="Paape T."/>
            <person name="Ng C.H."/>
            <person name="Ang C.C."/>
            <person name="Tnah L.H."/>
            <person name="Lee C.T."/>
            <person name="Nishiyama T."/>
            <person name="Sese J."/>
            <person name="O'Brien M.J."/>
            <person name="Copetti D."/>
            <person name="Mohd Noor M.I."/>
            <person name="Ong R.C."/>
            <person name="Putra M."/>
            <person name="Sireger I.Z."/>
            <person name="Indrioko S."/>
            <person name="Kosugi Y."/>
            <person name="Izuno A."/>
            <person name="Isagi Y."/>
            <person name="Lee S.L."/>
            <person name="Shimizu K.K."/>
        </authorList>
    </citation>
    <scope>NUCLEOTIDE SEQUENCE [LARGE SCALE GENOMIC DNA]</scope>
    <source>
        <strain evidence="6">214</strain>
    </source>
</reference>
<feature type="compositionally biased region" description="Polar residues" evidence="2">
    <location>
        <begin position="757"/>
        <end position="775"/>
    </location>
</feature>
<comment type="caution">
    <text evidence="6">The sequence shown here is derived from an EMBL/GenBank/DDBJ whole genome shotgun (WGS) entry which is preliminary data.</text>
</comment>
<feature type="compositionally biased region" description="Basic and acidic residues" evidence="2">
    <location>
        <begin position="1140"/>
        <end position="1153"/>
    </location>
</feature>
<feature type="transmembrane region" description="Helical" evidence="3">
    <location>
        <begin position="1515"/>
        <end position="1536"/>
    </location>
</feature>
<dbReference type="PANTHER" id="PTHR10794:SF92">
    <property type="entry name" value="EMBRYOGENESIS-ASSOCIATED PROTEIN EMB8"/>
    <property type="match status" value="1"/>
</dbReference>
<sequence>MIISSTYTLRHGGNLLCHVPFHVREFRVYKHRRLKHTRRNLSVHSHLNWSFDNFFQNLPSWNLLTPAFGLASGAALFLSSKRKLASESRECDIGEWILFTSPTPFNRFVIIRCPSISFEGGELMHDVNERLVKEDKHFVRLNSGTMIEVNEGGGGESGSELEYQRVCVNTEDGGVISLDWPANLDLKEEHGLDTTVLLVPGTVEGSMDENVRTFVLESLRRGFFPVVMNPRGCAGSPLTTPRLFTAADSDDISTAIQFINKARPWTTLMGVGWGFGANMLTKYLAEVGEKTPLTAATCIDNPFDLEEATRSIPHHVALDQKLAGGLVDILRSNKELFQGRVKGFNVEKALSVKSVRDFEQAISMVSYGFEAIEDFYSKSSTRSLVGDVKIPVLFIQNDDGTVPVFSIPRNLIAENPFTSLLLCSCSPCRAAISWYQHFTIEWLTAVELGLLKGRHPLLKDVDVTINPSRGLPLVERRSTEKGGEAKKLLDLTHLNAVNGYCLDPVREMLEDVDTAATIHPHSRQDSHTNLELRDKGLHGAKDDTLQTNSFKEELIKEEAGPLDGERSQMLQTAKVVMNMLDVTMPGTLKEEEKKKVQDAVGKGETIVQALQDAVPEDVRGKLTAAVTGIMSAQGTSLKQGIGRIPSVSVRFESKIEEKISSSHSAEEFESSDDPAPSNIQVDMEKTSGGIGSQLPPAENSQKSYDVDQSHPGFHEGDIPNTVRTPTNGSLTTHEEEMFTKEKSSAYSELSDLGVKPSFTNQPEKTGNTDEATNNENKADQDGRTAQLEMKDENTSQKKEEKNLDTPTDQQKTTSAAESSSESLAVEGQENDNQKKESKHIGQNAPTTFDSNSSTFSVAQALDALTGIDDSTQVAVNSVFGVIENVISQFEEEKVDENETGDVGKVEDKNVDSVPGKPQKLERKEDSGNDNTLSKKEGNGKNQSIKFDGLYYSPQSNHPEKGTGLQHDAGSEWMQGEPARYPISGDDYAGGYSHGPHKVNNLGMEKKNQLVTDKLVANYSDRTVNSIPLYIRANPYGDFLQNESFQRYLLSKSNNKALDLDTTTALLLDYFPEEGQWMLLEQPGTIGDSVPEGIAQKGVNQQLQAPSATKVNETEKVIEPSYVILETDTQHEPVEEYESMDNSKEVNTENGDSRPEELMQFVKTIMLDSLRVEVSRKLSVSDMKEMESQLTRDIETVATAVSLAVELDKEHTYFQGKLWNGSYTSGKVATICGKNIIRAVSSAVQETSYLRRVLPIGLVVGSSLAGLRKYFNVSTIHDDCEREGVATDKTEIFRKKSYDKTSIKEIDQKSIHETGKLGRLHSPTSKEPVVTGLESLNSDGVVVGAVTAALGASALLVHKQDSLEGKETAEILSKSFGEKGNQHKYPDNLEETIAEKHENNVVTSLAEKAMSVAGPVVPTKEDGEVDHERLVAMLTELGQRGGMLRLVGKVALLWGGLRGAMSLTDRLIMFLHIAERPLLQRILGFVSLALLLWSPVVVPLLPTLVQSWTTNNPSKIAQFVSIVGFYTAVMILVMLWGKRIRGYENPLEQYGLDLTSLSKIQNFFKGLIGGVLLVGLIQFVNALLGCVSFTGPLGLLSSTLDAMTWFKEYGKLLMLAVQGFVTATGVGLVEELLFRSWLPEEIATDLGYHQGIILSGLAFSLFQRSFQAIPGLWLLSLALAGIREQSKGSLSVPIGFRTGIMASSFVLQTGGFLVYKPNFTLWVTGTHPFQPFSGVVGLAFSFLLAVIFYPTQPQQRKNLKRTMQE</sequence>
<feature type="region of interest" description="Disordered" evidence="2">
    <location>
        <begin position="658"/>
        <end position="851"/>
    </location>
</feature>
<dbReference type="InterPro" id="IPR050960">
    <property type="entry name" value="AB_hydrolase_4_sf"/>
</dbReference>
<feature type="compositionally biased region" description="Basic and acidic residues" evidence="2">
    <location>
        <begin position="901"/>
        <end position="910"/>
    </location>
</feature>
<evidence type="ECO:0000256" key="2">
    <source>
        <dbReference type="SAM" id="MobiDB-lite"/>
    </source>
</evidence>
<feature type="transmembrane region" description="Helical" evidence="3">
    <location>
        <begin position="1611"/>
        <end position="1629"/>
    </location>
</feature>
<dbReference type="InterPro" id="IPR003675">
    <property type="entry name" value="Rce1/LyrA-like_dom"/>
</dbReference>
<dbReference type="GO" id="GO:0004175">
    <property type="term" value="F:endopeptidase activity"/>
    <property type="evidence" value="ECO:0007669"/>
    <property type="project" value="UniProtKB-ARBA"/>
</dbReference>
<feature type="transmembrane region" description="Helical" evidence="3">
    <location>
        <begin position="1693"/>
        <end position="1714"/>
    </location>
</feature>
<comment type="similarity">
    <text evidence="1">Belongs to the AB hydrolase superfamily. AB hydrolase 4 family.</text>
</comment>
<dbReference type="GO" id="GO:0034338">
    <property type="term" value="F:short-chain carboxylesterase activity"/>
    <property type="evidence" value="ECO:0007669"/>
    <property type="project" value="TreeGrafter"/>
</dbReference>
<organism evidence="6 7">
    <name type="scientific">Rubroshorea leprosula</name>
    <dbReference type="NCBI Taxonomy" id="152421"/>
    <lineage>
        <taxon>Eukaryota</taxon>
        <taxon>Viridiplantae</taxon>
        <taxon>Streptophyta</taxon>
        <taxon>Embryophyta</taxon>
        <taxon>Tracheophyta</taxon>
        <taxon>Spermatophyta</taxon>
        <taxon>Magnoliopsida</taxon>
        <taxon>eudicotyledons</taxon>
        <taxon>Gunneridae</taxon>
        <taxon>Pentapetalae</taxon>
        <taxon>rosids</taxon>
        <taxon>malvids</taxon>
        <taxon>Malvales</taxon>
        <taxon>Dipterocarpaceae</taxon>
        <taxon>Rubroshorea</taxon>
    </lineage>
</organism>
<feature type="transmembrane region" description="Helical" evidence="3">
    <location>
        <begin position="1734"/>
        <end position="1750"/>
    </location>
</feature>
<accession>A0AAV5INS6</accession>
<keyword evidence="3" id="KW-1133">Transmembrane helix</keyword>
<dbReference type="Pfam" id="PF24930">
    <property type="entry name" value="DUF7750"/>
    <property type="match status" value="1"/>
</dbReference>
<evidence type="ECO:0000256" key="1">
    <source>
        <dbReference type="ARBA" id="ARBA00010884"/>
    </source>
</evidence>
<protein>
    <recommendedName>
        <fullName evidence="8">Embryogenesis-associated protein EMB8</fullName>
    </recommendedName>
</protein>
<feature type="compositionally biased region" description="Basic and acidic residues" evidence="2">
    <location>
        <begin position="776"/>
        <end position="803"/>
    </location>
</feature>
<feature type="region of interest" description="Disordered" evidence="2">
    <location>
        <begin position="1131"/>
        <end position="1153"/>
    </location>
</feature>
<feature type="region of interest" description="Disordered" evidence="2">
    <location>
        <begin position="892"/>
        <end position="966"/>
    </location>
</feature>
<feature type="domain" description="DUF7750" evidence="5">
    <location>
        <begin position="567"/>
        <end position="630"/>
    </location>
</feature>
<feature type="transmembrane region" description="Helical" evidence="3">
    <location>
        <begin position="1441"/>
        <end position="1460"/>
    </location>
</feature>
<dbReference type="InterPro" id="IPR029058">
    <property type="entry name" value="AB_hydrolase_fold"/>
</dbReference>
<evidence type="ECO:0000313" key="6">
    <source>
        <dbReference type="EMBL" id="GKU99982.1"/>
    </source>
</evidence>
<evidence type="ECO:0008006" key="8">
    <source>
        <dbReference type="Google" id="ProtNLM"/>
    </source>
</evidence>
<proteinExistence type="inferred from homology"/>
<dbReference type="PANTHER" id="PTHR10794">
    <property type="entry name" value="ABHYDROLASE DOMAIN-CONTAINING PROTEIN"/>
    <property type="match status" value="1"/>
</dbReference>
<dbReference type="Proteomes" id="UP001054252">
    <property type="component" value="Unassembled WGS sequence"/>
</dbReference>
<feature type="compositionally biased region" description="Basic and acidic residues" evidence="2">
    <location>
        <begin position="704"/>
        <end position="717"/>
    </location>
</feature>
<dbReference type="InterPro" id="IPR056652">
    <property type="entry name" value="DUF7750"/>
</dbReference>
<dbReference type="Pfam" id="PF02517">
    <property type="entry name" value="Rce1-like"/>
    <property type="match status" value="1"/>
</dbReference>
<feature type="compositionally biased region" description="Low complexity" evidence="2">
    <location>
        <begin position="812"/>
        <end position="822"/>
    </location>
</feature>
<feature type="domain" description="CAAX prenyl protease 2/Lysostaphin resistance protein A-like" evidence="4">
    <location>
        <begin position="1614"/>
        <end position="1696"/>
    </location>
</feature>
<keyword evidence="3" id="KW-0812">Transmembrane</keyword>
<feature type="compositionally biased region" description="Polar residues" evidence="2">
    <location>
        <begin position="721"/>
        <end position="731"/>
    </location>
</feature>
<evidence type="ECO:0000256" key="3">
    <source>
        <dbReference type="SAM" id="Phobius"/>
    </source>
</evidence>
<feature type="transmembrane region" description="Helical" evidence="3">
    <location>
        <begin position="1566"/>
        <end position="1591"/>
    </location>
</feature>
<feature type="transmembrane region" description="Helical" evidence="3">
    <location>
        <begin position="1481"/>
        <end position="1503"/>
    </location>
</feature>
<keyword evidence="7" id="KW-1185">Reference proteome</keyword>
<evidence type="ECO:0000313" key="7">
    <source>
        <dbReference type="Proteomes" id="UP001054252"/>
    </source>
</evidence>
<dbReference type="GO" id="GO:0047372">
    <property type="term" value="F:monoacylglycerol lipase activity"/>
    <property type="evidence" value="ECO:0007669"/>
    <property type="project" value="TreeGrafter"/>
</dbReference>
<dbReference type="SUPFAM" id="SSF53474">
    <property type="entry name" value="alpha/beta-Hydrolases"/>
    <property type="match status" value="1"/>
</dbReference>
<dbReference type="Gene3D" id="3.40.50.1820">
    <property type="entry name" value="alpha/beta hydrolase"/>
    <property type="match status" value="1"/>
</dbReference>